<gene>
    <name evidence="1" type="ORF">BN486_03997</name>
</gene>
<dbReference type="EMBL" id="CBDY010000382">
    <property type="protein sequence ID" value="CDB64186.1"/>
    <property type="molecule type" value="Genomic_DNA"/>
</dbReference>
<dbReference type="Gene3D" id="3.40.190.10">
    <property type="entry name" value="Periplasmic binding protein-like II"/>
    <property type="match status" value="1"/>
</dbReference>
<comment type="caution">
    <text evidence="1">The sequence shown here is derived from an EMBL/GenBank/DDBJ whole genome shotgun (WGS) entry which is preliminary data.</text>
</comment>
<dbReference type="RefSeq" id="WP_022203422.1">
    <property type="nucleotide sequence ID" value="NZ_FR886115.1"/>
</dbReference>
<dbReference type="AlphaFoldDB" id="R6K274"/>
<reference evidence="1" key="1">
    <citation type="submission" date="2012-11" db="EMBL/GenBank/DDBJ databases">
        <title>Dependencies among metagenomic species, viruses, plasmids and units of genetic variation.</title>
        <authorList>
            <person name="Nielsen H.B."/>
            <person name="Almeida M."/>
            <person name="Juncker A.S."/>
            <person name="Rasmussen S."/>
            <person name="Li J."/>
            <person name="Sunagawa S."/>
            <person name="Plichta D."/>
            <person name="Gautier L."/>
            <person name="Le Chatelier E."/>
            <person name="Peletier E."/>
            <person name="Bonde I."/>
            <person name="Nielsen T."/>
            <person name="Manichanh C."/>
            <person name="Arumugam M."/>
            <person name="Batto J."/>
            <person name="Santos M.B.Q.D."/>
            <person name="Blom N."/>
            <person name="Borruel N."/>
            <person name="Burgdorf K.S."/>
            <person name="Boumezbeur F."/>
            <person name="Casellas F."/>
            <person name="Dore J."/>
            <person name="Guarner F."/>
            <person name="Hansen T."/>
            <person name="Hildebrand F."/>
            <person name="Kaas R.S."/>
            <person name="Kennedy S."/>
            <person name="Kristiansen K."/>
            <person name="Kultima J.R."/>
            <person name="Leonard P."/>
            <person name="Levenez F."/>
            <person name="Lund O."/>
            <person name="Moumen B."/>
            <person name="Le Paslier D."/>
            <person name="Pons N."/>
            <person name="Pedersen O."/>
            <person name="Prifti E."/>
            <person name="Qin J."/>
            <person name="Raes J."/>
            <person name="Tap J."/>
            <person name="Tims S."/>
            <person name="Ussery D.W."/>
            <person name="Yamada T."/>
            <person name="MetaHit consortium"/>
            <person name="Renault P."/>
            <person name="Sicheritz-Ponten T."/>
            <person name="Bork P."/>
            <person name="Wang J."/>
            <person name="Brunak S."/>
            <person name="Ehrlich S.D."/>
        </authorList>
    </citation>
    <scope>NUCLEOTIDE SEQUENCE [LARGE SCALE GENOMIC DNA]</scope>
</reference>
<evidence type="ECO:0000313" key="1">
    <source>
        <dbReference type="EMBL" id="CDB64186.1"/>
    </source>
</evidence>
<evidence type="ECO:0000313" key="2">
    <source>
        <dbReference type="Proteomes" id="UP000018009"/>
    </source>
</evidence>
<organism evidence="1 2">
    <name type="scientific">[Clostridium] clostridioforme CAG:132</name>
    <dbReference type="NCBI Taxonomy" id="1263065"/>
    <lineage>
        <taxon>Bacteria</taxon>
        <taxon>Bacillati</taxon>
        <taxon>Bacillota</taxon>
        <taxon>Clostridia</taxon>
        <taxon>Lachnospirales</taxon>
        <taxon>Lachnospiraceae</taxon>
        <taxon>Enterocloster</taxon>
    </lineage>
</organism>
<sequence length="58" mass="6349">MMEVSPYDSNTENTAYFAAQTGCIPVRKSARQDPVFAAVLAEKPQANGEKAMEEARNN</sequence>
<dbReference type="Proteomes" id="UP000018009">
    <property type="component" value="Unassembled WGS sequence"/>
</dbReference>
<protein>
    <submittedName>
        <fullName evidence="1">Uncharacterized protein</fullName>
    </submittedName>
</protein>
<proteinExistence type="predicted"/>
<name>R6K274_9FIRM</name>
<accession>R6K274</accession>